<accession>A0A373F9T9</accession>
<protein>
    <submittedName>
        <fullName evidence="1">Uncharacterized protein</fullName>
    </submittedName>
</protein>
<evidence type="ECO:0000313" key="2">
    <source>
        <dbReference type="Proteomes" id="UP000261948"/>
    </source>
</evidence>
<dbReference type="EMBL" id="QURR01000032">
    <property type="protein sequence ID" value="RGE40914.1"/>
    <property type="molecule type" value="Genomic_DNA"/>
</dbReference>
<organism evidence="1 2">
    <name type="scientific">Comamonas testosteroni</name>
    <name type="common">Pseudomonas testosteroni</name>
    <dbReference type="NCBI Taxonomy" id="285"/>
    <lineage>
        <taxon>Bacteria</taxon>
        <taxon>Pseudomonadati</taxon>
        <taxon>Pseudomonadota</taxon>
        <taxon>Betaproteobacteria</taxon>
        <taxon>Burkholderiales</taxon>
        <taxon>Comamonadaceae</taxon>
        <taxon>Comamonas</taxon>
    </lineage>
</organism>
<comment type="caution">
    <text evidence="1">The sequence shown here is derived from an EMBL/GenBank/DDBJ whole genome shotgun (WGS) entry which is preliminary data.</text>
</comment>
<evidence type="ECO:0000313" key="1">
    <source>
        <dbReference type="EMBL" id="RGE40914.1"/>
    </source>
</evidence>
<keyword evidence="2" id="KW-1185">Reference proteome</keyword>
<sequence>MGVVAPLPFGATMSIDLFACHAVKSALLEGDLENGAAQVLCLLPQSKQESALRQLKALPEMVTGIQLLRSIDSRALDLSKAQFDRTNCASCLHNTDNASVHVESIGQLQPGKCLFSLCAQHDANDESLLNQRTVLQSTLLDSDVTDGPVPKSLADDPTMDSNAAQAIGSEQTQLYLSEPDVGEVDSSDELYDQRAQGQPMSTEAVETEQDPLHIPSADAATQAASVANAAEELVSQHAPDLLPTSYIDVVKNAWWRDALVYRVAESGSVAEMQGFLNACFASGYTMQSRPEDTPVTLFLDIVQAKQGFLPTLVRDAIKSLPLDVIQAFLIMFDVDLSDTGTVSVKLLSAHALDDLETIADELQVPESDAVCDAYDAGPEAFAQAIFDAVGEQGMIGYIPHSLRP</sequence>
<reference evidence="1 2" key="1">
    <citation type="submission" date="2018-08" db="EMBL/GenBank/DDBJ databases">
        <title>Comamonas testosteroni strain SWCO2.</title>
        <authorList>
            <person name="Jiang N."/>
            <person name="Zhang X.Z."/>
        </authorList>
    </citation>
    <scope>NUCLEOTIDE SEQUENCE [LARGE SCALE GENOMIC DNA]</scope>
    <source>
        <strain evidence="1 2">SWCO2</strain>
    </source>
</reference>
<gene>
    <name evidence="1" type="ORF">DZC30_19385</name>
</gene>
<proteinExistence type="predicted"/>
<dbReference type="AlphaFoldDB" id="A0A373F9T9"/>
<dbReference type="Proteomes" id="UP000261948">
    <property type="component" value="Unassembled WGS sequence"/>
</dbReference>
<name>A0A373F9T9_COMTE</name>